<dbReference type="KEGG" id="pbas:SMSP2_01527"/>
<dbReference type="Proteomes" id="UP000188181">
    <property type="component" value="Chromosome"/>
</dbReference>
<gene>
    <name evidence="1" type="ORF">SMSP2_01527</name>
</gene>
<dbReference type="AlphaFoldDB" id="A0A1Q2MEN1"/>
<name>A0A1Q2MEN1_9BACT</name>
<organism evidence="1 2">
    <name type="scientific">Limihaloglobus sulfuriphilus</name>
    <dbReference type="NCBI Taxonomy" id="1851148"/>
    <lineage>
        <taxon>Bacteria</taxon>
        <taxon>Pseudomonadati</taxon>
        <taxon>Planctomycetota</taxon>
        <taxon>Phycisphaerae</taxon>
        <taxon>Sedimentisphaerales</taxon>
        <taxon>Sedimentisphaeraceae</taxon>
        <taxon>Limihaloglobus</taxon>
    </lineage>
</organism>
<dbReference type="STRING" id="1851148.SMSP2_01527"/>
<dbReference type="EMBL" id="CP019646">
    <property type="protein sequence ID" value="AQQ71161.1"/>
    <property type="molecule type" value="Genomic_DNA"/>
</dbReference>
<protein>
    <submittedName>
        <fullName evidence="1">Uncharacterized protein</fullName>
    </submittedName>
</protein>
<evidence type="ECO:0000313" key="2">
    <source>
        <dbReference type="Proteomes" id="UP000188181"/>
    </source>
</evidence>
<reference evidence="2" key="1">
    <citation type="submission" date="2017-02" db="EMBL/GenBank/DDBJ databases">
        <title>Comparative genomics and description of representatives of a novel lineage of planctomycetes thriving in anoxic sediments.</title>
        <authorList>
            <person name="Spring S."/>
            <person name="Bunk B."/>
            <person name="Sproer C."/>
        </authorList>
    </citation>
    <scope>NUCLEOTIDE SEQUENCE [LARGE SCALE GENOMIC DNA]</scope>
    <source>
        <strain evidence="2">SM-Chi-D1</strain>
    </source>
</reference>
<sequence length="50" mass="6078">MNVFSLFSKKMKILKKENNYTLTPNSKINNVVRDWYVILRIGRKIDTYKR</sequence>
<accession>A0A1Q2MEN1</accession>
<proteinExistence type="predicted"/>
<keyword evidence="2" id="KW-1185">Reference proteome</keyword>
<evidence type="ECO:0000313" key="1">
    <source>
        <dbReference type="EMBL" id="AQQ71161.1"/>
    </source>
</evidence>